<protein>
    <submittedName>
        <fullName evidence="2">Uncharacterized protein</fullName>
    </submittedName>
</protein>
<dbReference type="AlphaFoldDB" id="A0A9N7VFC1"/>
<keyword evidence="3" id="KW-1185">Reference proteome</keyword>
<comment type="caution">
    <text evidence="2">The sequence shown here is derived from an EMBL/GenBank/DDBJ whole genome shotgun (WGS) entry which is preliminary data.</text>
</comment>
<name>A0A9N7VFC1_PLEPL</name>
<reference evidence="2" key="1">
    <citation type="submission" date="2020-03" db="EMBL/GenBank/DDBJ databases">
        <authorList>
            <person name="Weist P."/>
        </authorList>
    </citation>
    <scope>NUCLEOTIDE SEQUENCE</scope>
</reference>
<evidence type="ECO:0000313" key="2">
    <source>
        <dbReference type="EMBL" id="CAB1447429.1"/>
    </source>
</evidence>
<dbReference type="Proteomes" id="UP001153269">
    <property type="component" value="Unassembled WGS sequence"/>
</dbReference>
<sequence length="129" mass="14111">MRVFILKGLVEQKAPQGLTVWICLGLLEQRDWLHTPVMCVPTPSQLPSTERGLSLPVSPSVLAVFGPSALLIGMINQRLKYNQPGDPNSDPRTDDSSRCGPRDGEQHTPSSWGHTPIIIVFITLSISAQ</sequence>
<accession>A0A9N7VFC1</accession>
<evidence type="ECO:0000256" key="1">
    <source>
        <dbReference type="SAM" id="MobiDB-lite"/>
    </source>
</evidence>
<evidence type="ECO:0000313" key="3">
    <source>
        <dbReference type="Proteomes" id="UP001153269"/>
    </source>
</evidence>
<proteinExistence type="predicted"/>
<feature type="region of interest" description="Disordered" evidence="1">
    <location>
        <begin position="81"/>
        <end position="112"/>
    </location>
</feature>
<dbReference type="EMBL" id="CADEAL010003946">
    <property type="protein sequence ID" value="CAB1447429.1"/>
    <property type="molecule type" value="Genomic_DNA"/>
</dbReference>
<gene>
    <name evidence="2" type="ORF">PLEPLA_LOCUS35121</name>
</gene>
<organism evidence="2 3">
    <name type="scientific">Pleuronectes platessa</name>
    <name type="common">European plaice</name>
    <dbReference type="NCBI Taxonomy" id="8262"/>
    <lineage>
        <taxon>Eukaryota</taxon>
        <taxon>Metazoa</taxon>
        <taxon>Chordata</taxon>
        <taxon>Craniata</taxon>
        <taxon>Vertebrata</taxon>
        <taxon>Euteleostomi</taxon>
        <taxon>Actinopterygii</taxon>
        <taxon>Neopterygii</taxon>
        <taxon>Teleostei</taxon>
        <taxon>Neoteleostei</taxon>
        <taxon>Acanthomorphata</taxon>
        <taxon>Carangaria</taxon>
        <taxon>Pleuronectiformes</taxon>
        <taxon>Pleuronectoidei</taxon>
        <taxon>Pleuronectidae</taxon>
        <taxon>Pleuronectes</taxon>
    </lineage>
</organism>
<feature type="compositionally biased region" description="Basic and acidic residues" evidence="1">
    <location>
        <begin position="89"/>
        <end position="106"/>
    </location>
</feature>